<evidence type="ECO:0000256" key="1">
    <source>
        <dbReference type="ARBA" id="ARBA00007129"/>
    </source>
</evidence>
<evidence type="ECO:0000259" key="2">
    <source>
        <dbReference type="Pfam" id="PF01167"/>
    </source>
</evidence>
<dbReference type="EMBL" id="JH370134">
    <property type="protein sequence ID" value="ELA42121.1"/>
    <property type="molecule type" value="Genomic_DNA"/>
</dbReference>
<dbReference type="GO" id="GO:0005929">
    <property type="term" value="C:cilium"/>
    <property type="evidence" value="ECO:0007669"/>
    <property type="project" value="TreeGrafter"/>
</dbReference>
<dbReference type="Proteomes" id="UP000011082">
    <property type="component" value="Unassembled WGS sequence"/>
</dbReference>
<protein>
    <recommendedName>
        <fullName evidence="2">Tubby C-terminal domain-containing protein</fullName>
    </recommendedName>
</protein>
<gene>
    <name evidence="3" type="ORF">VICG_00762</name>
</gene>
<dbReference type="HOGENOM" id="CLU_028236_0_1_1"/>
<dbReference type="PANTHER" id="PTHR16517:SF7">
    <property type="entry name" value="PROTEIN KING TUBBY"/>
    <property type="match status" value="1"/>
</dbReference>
<dbReference type="InParanoid" id="L2GMS9"/>
<dbReference type="RefSeq" id="XP_007604213.1">
    <property type="nucleotide sequence ID" value="XM_007604151.1"/>
</dbReference>
<dbReference type="SUPFAM" id="SSF54518">
    <property type="entry name" value="Tubby C-terminal domain-like"/>
    <property type="match status" value="1"/>
</dbReference>
<evidence type="ECO:0000313" key="3">
    <source>
        <dbReference type="EMBL" id="ELA42121.1"/>
    </source>
</evidence>
<dbReference type="Gene3D" id="3.20.90.10">
    <property type="entry name" value="Tubby Protein, Chain A"/>
    <property type="match status" value="1"/>
</dbReference>
<dbReference type="STRING" id="993615.L2GMS9"/>
<proteinExistence type="inferred from homology"/>
<dbReference type="OMA" id="HPLEPTY"/>
<sequence>MQEGSSLINNPNLENGTEISLQTFLEKKPLGTVIRSKILIESSIFNVYYFLTEDNCKVFRAKRCLSGFEIFDSNNAFICKMRANIFGTKYSVKHTNNIEIKYESSFLEKGKPRSFKIKIDELELVNKKPYFNTETNSFSLNFSGRVTKPSVKNFQIIHPLEPTYITLTFGKEEQNSYILDFTYPWSALNAFCVGLSALDHKYGCD</sequence>
<dbReference type="VEuPathDB" id="MicrosporidiaDB:VICG_00762"/>
<dbReference type="InterPro" id="IPR025659">
    <property type="entry name" value="Tubby-like_C"/>
</dbReference>
<accession>L2GMS9</accession>
<dbReference type="Pfam" id="PF01167">
    <property type="entry name" value="Tub"/>
    <property type="match status" value="1"/>
</dbReference>
<reference evidence="4" key="1">
    <citation type="submission" date="2011-05" db="EMBL/GenBank/DDBJ databases">
        <title>The genome sequence of Vittaforma corneae strain ATCC 50505.</title>
        <authorList>
            <consortium name="The Broad Institute Genome Sequencing Platform"/>
            <person name="Cuomo C."/>
            <person name="Didier E."/>
            <person name="Bowers L."/>
            <person name="Young S.K."/>
            <person name="Zeng Q."/>
            <person name="Gargeya S."/>
            <person name="Fitzgerald M."/>
            <person name="Haas B."/>
            <person name="Abouelleil A."/>
            <person name="Alvarado L."/>
            <person name="Arachchi H.M."/>
            <person name="Berlin A."/>
            <person name="Chapman S.B."/>
            <person name="Gearin G."/>
            <person name="Goldberg J."/>
            <person name="Griggs A."/>
            <person name="Gujja S."/>
            <person name="Hansen M."/>
            <person name="Heiman D."/>
            <person name="Howarth C."/>
            <person name="Larimer J."/>
            <person name="Lui A."/>
            <person name="MacDonald P.J.P."/>
            <person name="McCowen C."/>
            <person name="Montmayeur A."/>
            <person name="Murphy C."/>
            <person name="Neiman D."/>
            <person name="Pearson M."/>
            <person name="Priest M."/>
            <person name="Roberts A."/>
            <person name="Saif S."/>
            <person name="Shea T."/>
            <person name="Sisk P."/>
            <person name="Stolte C."/>
            <person name="Sykes S."/>
            <person name="Wortman J."/>
            <person name="Nusbaum C."/>
            <person name="Birren B."/>
        </authorList>
    </citation>
    <scope>NUCLEOTIDE SEQUENCE [LARGE SCALE GENOMIC DNA]</scope>
    <source>
        <strain evidence="4">ATCC 50505</strain>
    </source>
</reference>
<evidence type="ECO:0000313" key="4">
    <source>
        <dbReference type="Proteomes" id="UP000011082"/>
    </source>
</evidence>
<dbReference type="GO" id="GO:0061512">
    <property type="term" value="P:protein localization to cilium"/>
    <property type="evidence" value="ECO:0007669"/>
    <property type="project" value="TreeGrafter"/>
</dbReference>
<dbReference type="GeneID" id="19881478"/>
<feature type="domain" description="Tubby C-terminal" evidence="2">
    <location>
        <begin position="121"/>
        <end position="199"/>
    </location>
</feature>
<comment type="similarity">
    <text evidence="1">Belongs to the TUB family.</text>
</comment>
<keyword evidence="4" id="KW-1185">Reference proteome</keyword>
<name>L2GMS9_VITCO</name>
<dbReference type="OrthoDB" id="8775810at2759"/>
<dbReference type="PANTHER" id="PTHR16517">
    <property type="entry name" value="TUBBY-RELATED"/>
    <property type="match status" value="1"/>
</dbReference>
<organism evidence="3 4">
    <name type="scientific">Vittaforma corneae (strain ATCC 50505)</name>
    <name type="common">Microsporidian parasite</name>
    <name type="synonym">Nosema corneum</name>
    <dbReference type="NCBI Taxonomy" id="993615"/>
    <lineage>
        <taxon>Eukaryota</taxon>
        <taxon>Fungi</taxon>
        <taxon>Fungi incertae sedis</taxon>
        <taxon>Microsporidia</taxon>
        <taxon>Nosematidae</taxon>
        <taxon>Vittaforma</taxon>
    </lineage>
</organism>
<dbReference type="AlphaFoldDB" id="L2GMS9"/>
<dbReference type="InterPro" id="IPR000007">
    <property type="entry name" value="Tubby_C"/>
</dbReference>